<keyword evidence="1" id="KW-0677">Repeat</keyword>
<dbReference type="InterPro" id="IPR011990">
    <property type="entry name" value="TPR-like_helical_dom_sf"/>
</dbReference>
<dbReference type="InterPro" id="IPR019734">
    <property type="entry name" value="TPR_rpt"/>
</dbReference>
<dbReference type="InterPro" id="IPR033396">
    <property type="entry name" value="DUF5107"/>
</dbReference>
<evidence type="ECO:0000256" key="2">
    <source>
        <dbReference type="ARBA" id="ARBA00022803"/>
    </source>
</evidence>
<dbReference type="SMART" id="SM00028">
    <property type="entry name" value="TPR"/>
    <property type="match status" value="6"/>
</dbReference>
<evidence type="ECO:0000256" key="1">
    <source>
        <dbReference type="ARBA" id="ARBA00022737"/>
    </source>
</evidence>
<dbReference type="Proteomes" id="UP000229095">
    <property type="component" value="Unassembled WGS sequence"/>
</dbReference>
<keyword evidence="6" id="KW-1185">Reference proteome</keyword>
<keyword evidence="2 3" id="KW-0802">TPR repeat</keyword>
<evidence type="ECO:0000313" key="6">
    <source>
        <dbReference type="Proteomes" id="UP000229095"/>
    </source>
</evidence>
<evidence type="ECO:0000259" key="4">
    <source>
        <dbReference type="Pfam" id="PF17128"/>
    </source>
</evidence>
<feature type="domain" description="DUF5107" evidence="4">
    <location>
        <begin position="76"/>
        <end position="372"/>
    </location>
</feature>
<evidence type="ECO:0000256" key="3">
    <source>
        <dbReference type="PROSITE-ProRule" id="PRU00339"/>
    </source>
</evidence>
<dbReference type="OrthoDB" id="174931at2"/>
<reference evidence="5 6" key="1">
    <citation type="submission" date="2017-10" db="EMBL/GenBank/DDBJ databases">
        <title>Draft genome sequences of strains TRE 1, TRE 9, TRE H and TRI 7, isolated from tamarins, belonging to four potential novel Bifidobacterium species.</title>
        <authorList>
            <person name="Mattarelli P."/>
            <person name="Modesto M."/>
            <person name="Puglisi E."/>
            <person name="Morelli L."/>
            <person name="Spezio C."/>
            <person name="Bonetti A."/>
            <person name="Sandri C."/>
        </authorList>
    </citation>
    <scope>NUCLEOTIDE SEQUENCE [LARGE SCALE GENOMIC DNA]</scope>
    <source>
        <strain evidence="6">TRE1</strain>
    </source>
</reference>
<dbReference type="PROSITE" id="PS50005">
    <property type="entry name" value="TPR"/>
    <property type="match status" value="1"/>
</dbReference>
<protein>
    <recommendedName>
        <fullName evidence="4">DUF5107 domain-containing protein</fullName>
    </recommendedName>
</protein>
<dbReference type="SUPFAM" id="SSF48452">
    <property type="entry name" value="TPR-like"/>
    <property type="match status" value="2"/>
</dbReference>
<feature type="repeat" description="TPR" evidence="3">
    <location>
        <begin position="1067"/>
        <end position="1100"/>
    </location>
</feature>
<dbReference type="Pfam" id="PF17128">
    <property type="entry name" value="DUF5107"/>
    <property type="match status" value="1"/>
</dbReference>
<evidence type="ECO:0000313" key="5">
    <source>
        <dbReference type="EMBL" id="PJM72416.1"/>
    </source>
</evidence>
<organism evidence="5 6">
    <name type="scientific">Bifidobacterium primatium</name>
    <dbReference type="NCBI Taxonomy" id="2045438"/>
    <lineage>
        <taxon>Bacteria</taxon>
        <taxon>Bacillati</taxon>
        <taxon>Actinomycetota</taxon>
        <taxon>Actinomycetes</taxon>
        <taxon>Bifidobacteriales</taxon>
        <taxon>Bifidobacteriaceae</taxon>
        <taxon>Bifidobacterium</taxon>
    </lineage>
</organism>
<comment type="caution">
    <text evidence="5">The sequence shown here is derived from an EMBL/GenBank/DDBJ whole genome shotgun (WGS) entry which is preliminary data.</text>
</comment>
<dbReference type="PANTHER" id="PTHR44943:SF8">
    <property type="entry name" value="TPR REPEAT-CONTAINING PROTEIN MJ0263"/>
    <property type="match status" value="1"/>
</dbReference>
<dbReference type="AlphaFoldDB" id="A0A2M9H6J6"/>
<dbReference type="InterPro" id="IPR051685">
    <property type="entry name" value="Ycf3/AcsC/BcsC/TPR_MFPF"/>
</dbReference>
<name>A0A2M9H6J6_9BIFI</name>
<accession>A0A2M9H6J6</accession>
<dbReference type="EMBL" id="PEBI01000005">
    <property type="protein sequence ID" value="PJM72416.1"/>
    <property type="molecule type" value="Genomic_DNA"/>
</dbReference>
<dbReference type="PANTHER" id="PTHR44943">
    <property type="entry name" value="CELLULOSE SYNTHASE OPERON PROTEIN C"/>
    <property type="match status" value="1"/>
</dbReference>
<gene>
    <name evidence="5" type="ORF">CS006_09790</name>
</gene>
<dbReference type="Gene3D" id="1.25.40.10">
    <property type="entry name" value="Tetratricopeptide repeat domain"/>
    <property type="match status" value="3"/>
</dbReference>
<proteinExistence type="predicted"/>
<sequence length="1115" mass="126757">MVTAQSRTLQNPTNAYEMKEFPMPHNPVVTGVEKMIIPTYEPPAPDEMPMYSEFRQHQGSTGYAYPNRVTLGVERDKLTDHEYTVVRLENDYIRLLILPELGGRILEGYDKVNDYNFLYRHHRIKPVIVGSYGNWISGGMEFNFPFHHRPGTYMAVDYSIEKLDDGTVIVWCSEAAPSPGQYRLKGTWGVKLRPDVSYYETVVKIDNRTPVKHPFLWYENAGIHVNANYQLFFPQDVGYVHHHYDRHHATFPITKGWYAVENHEEETDISIHKNTLKGNSYFAAPSKYDFFGGYDHDRDCGTVHVADHHMVPGKKQFMWALEDLGDAWNGNLTDNDGEHAELMAGAYSDDQPDFTYIAPYEVKTWSQFWFPIHGTKAPTFANIHGVVNLDKANSEVRIAVTKSVADAVLEVSDGENTVLRESITLDPGDYREFDVALPADVYTLRLTAADGTVLMNYTEDKPDVLRIPEDNPGIPTPHELTTAQEIYVAGQHIDQYRDPSFKGRDYYLVALERDPEHLPSLLAMAEDRYNNALYDEALEYLRRADKVLNRFNHNPYDGTYSYLKALCEYGKGEVDAAYETFFKAAWSNNVISPAMTYIAGIDGQRGDWAKMKEHAEQALKKEADHAICGTYKAIAEIKLGDKETGLAELEGIIARDRLDHLARFAHLYYSGKDLGEFYSILLSNPAQTILDVTFDLLLAGLKDEAVALLEGAKLAGQSTPMTHYTLAFVYDALGKTESAASNRKAVSDSPIVDVFPYRLEELPVLKAAVEADPTDYTAAYLYGCILYNKLQYKAAADQWKKVTELKPGFYIAWRNLAIAYFSKFDRREEALELMKKAVEVKPKDDTLVRETNYVAAKLGVDGRERLDWLLANLPDKPSDTLSWDLADAYSNVFEFDKALDVLKHHEFVAAECQETYLTESYTFALCCKGRLLERDGKVEEALECYRNAQIIPANFRAGWWDTQQLYYARWFEAAALQKLGREDEARKAASRLLPFIHSNYSPYMGPETDYYVALAERLLGDNIISRKDMSASVVKWEEDVKNDLDRKPIVTSLHLSFVPDGVTEHKAETVRALAYSRLFFNDKAGARELFEESLKLNPDNLKARFELHLLGALDA</sequence>